<evidence type="ECO:0000313" key="3">
    <source>
        <dbReference type="Proteomes" id="UP001499942"/>
    </source>
</evidence>
<proteinExistence type="predicted"/>
<evidence type="ECO:0000313" key="2">
    <source>
        <dbReference type="EMBL" id="GAA2512360.1"/>
    </source>
</evidence>
<accession>A0ABN3N0T2</accession>
<sequence length="71" mass="8088">MPWRTTSGWFATVSRGRWTGPPGPRTADGRHVGLVGEFHGDFVKVSCRSDYRDDMPKRFSEAMEMRYYGGS</sequence>
<protein>
    <submittedName>
        <fullName evidence="2">Uncharacterized protein</fullName>
    </submittedName>
</protein>
<reference evidence="2 3" key="1">
    <citation type="journal article" date="2019" name="Int. J. Syst. Evol. Microbiol.">
        <title>The Global Catalogue of Microorganisms (GCM) 10K type strain sequencing project: providing services to taxonomists for standard genome sequencing and annotation.</title>
        <authorList>
            <consortium name="The Broad Institute Genomics Platform"/>
            <consortium name="The Broad Institute Genome Sequencing Center for Infectious Disease"/>
            <person name="Wu L."/>
            <person name="Ma J."/>
        </authorList>
    </citation>
    <scope>NUCLEOTIDE SEQUENCE [LARGE SCALE GENOMIC DNA]</scope>
    <source>
        <strain evidence="2 3">JCM 5062</strain>
    </source>
</reference>
<evidence type="ECO:0000256" key="1">
    <source>
        <dbReference type="SAM" id="MobiDB-lite"/>
    </source>
</evidence>
<dbReference type="EMBL" id="BAAASR010000031">
    <property type="protein sequence ID" value="GAA2512360.1"/>
    <property type="molecule type" value="Genomic_DNA"/>
</dbReference>
<dbReference type="Proteomes" id="UP001499942">
    <property type="component" value="Unassembled WGS sequence"/>
</dbReference>
<comment type="caution">
    <text evidence="2">The sequence shown here is derived from an EMBL/GenBank/DDBJ whole genome shotgun (WGS) entry which is preliminary data.</text>
</comment>
<feature type="region of interest" description="Disordered" evidence="1">
    <location>
        <begin position="1"/>
        <end position="26"/>
    </location>
</feature>
<gene>
    <name evidence="2" type="ORF">GCM10010393_51550</name>
</gene>
<organism evidence="2 3">
    <name type="scientific">Streptomyces gobitricini</name>
    <dbReference type="NCBI Taxonomy" id="68211"/>
    <lineage>
        <taxon>Bacteria</taxon>
        <taxon>Bacillati</taxon>
        <taxon>Actinomycetota</taxon>
        <taxon>Actinomycetes</taxon>
        <taxon>Kitasatosporales</taxon>
        <taxon>Streptomycetaceae</taxon>
        <taxon>Streptomyces</taxon>
    </lineage>
</organism>
<name>A0ABN3N0T2_9ACTN</name>
<keyword evidence="3" id="KW-1185">Reference proteome</keyword>